<evidence type="ECO:0000256" key="1">
    <source>
        <dbReference type="SAM" id="MobiDB-lite"/>
    </source>
</evidence>
<evidence type="ECO:0000313" key="3">
    <source>
        <dbReference type="Proteomes" id="UP001331761"/>
    </source>
</evidence>
<comment type="caution">
    <text evidence="2">The sequence shown here is derived from an EMBL/GenBank/DDBJ whole genome shotgun (WGS) entry which is preliminary data.</text>
</comment>
<keyword evidence="3" id="KW-1185">Reference proteome</keyword>
<feature type="non-terminal residue" evidence="2">
    <location>
        <position position="145"/>
    </location>
</feature>
<protein>
    <submittedName>
        <fullName evidence="2">Uncharacterized protein</fullName>
    </submittedName>
</protein>
<reference evidence="2 3" key="1">
    <citation type="submission" date="2019-10" db="EMBL/GenBank/DDBJ databases">
        <title>Assembly and Annotation for the nematode Trichostrongylus colubriformis.</title>
        <authorList>
            <person name="Martin J."/>
        </authorList>
    </citation>
    <scope>NUCLEOTIDE SEQUENCE [LARGE SCALE GENOMIC DNA]</scope>
    <source>
        <strain evidence="2">G859</strain>
        <tissue evidence="2">Whole worm</tissue>
    </source>
</reference>
<evidence type="ECO:0000313" key="2">
    <source>
        <dbReference type="EMBL" id="KAK5973812.1"/>
    </source>
</evidence>
<proteinExistence type="predicted"/>
<accession>A0AAN8FGU0</accession>
<organism evidence="2 3">
    <name type="scientific">Trichostrongylus colubriformis</name>
    <name type="common">Black scour worm</name>
    <dbReference type="NCBI Taxonomy" id="6319"/>
    <lineage>
        <taxon>Eukaryota</taxon>
        <taxon>Metazoa</taxon>
        <taxon>Ecdysozoa</taxon>
        <taxon>Nematoda</taxon>
        <taxon>Chromadorea</taxon>
        <taxon>Rhabditida</taxon>
        <taxon>Rhabditina</taxon>
        <taxon>Rhabditomorpha</taxon>
        <taxon>Strongyloidea</taxon>
        <taxon>Trichostrongylidae</taxon>
        <taxon>Trichostrongylus</taxon>
    </lineage>
</organism>
<sequence>MVLDDSQPLLRNVSRRQQSNVNESRLPSKIILPQPLDTSTKKDRSPMIRQKHRPKSTVVARREISPIPRVSSIDCLQKSVGSSTQVYDPLRRASSQISMSIENGFDAELKRQGDKLMNGLKAILKERIAQENRPRLPSNPSTQPT</sequence>
<feature type="compositionally biased region" description="Polar residues" evidence="1">
    <location>
        <begin position="15"/>
        <end position="25"/>
    </location>
</feature>
<gene>
    <name evidence="2" type="ORF">GCK32_022182</name>
</gene>
<name>A0AAN8FGU0_TRICO</name>
<feature type="region of interest" description="Disordered" evidence="1">
    <location>
        <begin position="1"/>
        <end position="59"/>
    </location>
</feature>
<dbReference type="EMBL" id="WIXE01015042">
    <property type="protein sequence ID" value="KAK5973812.1"/>
    <property type="molecule type" value="Genomic_DNA"/>
</dbReference>
<dbReference type="AlphaFoldDB" id="A0AAN8FGU0"/>
<dbReference type="Proteomes" id="UP001331761">
    <property type="component" value="Unassembled WGS sequence"/>
</dbReference>
<feature type="region of interest" description="Disordered" evidence="1">
    <location>
        <begin position="126"/>
        <end position="145"/>
    </location>
</feature>